<dbReference type="GO" id="GO:0042276">
    <property type="term" value="P:error-prone translesion synthesis"/>
    <property type="evidence" value="ECO:0007669"/>
    <property type="project" value="TreeGrafter"/>
</dbReference>
<accession>A0A1F5WNR1</accession>
<name>A0A1F5WNR1_9BACT</name>
<dbReference type="GO" id="GO:0003887">
    <property type="term" value="F:DNA-directed DNA polymerase activity"/>
    <property type="evidence" value="ECO:0007669"/>
    <property type="project" value="UniProtKB-UniRule"/>
</dbReference>
<keyword evidence="2" id="KW-0515">Mutator protein</keyword>
<gene>
    <name evidence="2" type="primary">dinB</name>
    <name evidence="4" type="ORF">A3F23_04005</name>
</gene>
<reference evidence="4 5" key="1">
    <citation type="journal article" date="2016" name="Nat. Commun.">
        <title>Thousands of microbial genomes shed light on interconnected biogeochemical processes in an aquifer system.</title>
        <authorList>
            <person name="Anantharaman K."/>
            <person name="Brown C.T."/>
            <person name="Hug L.A."/>
            <person name="Sharon I."/>
            <person name="Castelle C.J."/>
            <person name="Probst A.J."/>
            <person name="Thomas B.C."/>
            <person name="Singh A."/>
            <person name="Wilkins M.J."/>
            <person name="Karaoz U."/>
            <person name="Brodie E.L."/>
            <person name="Williams K.H."/>
            <person name="Hubbard S.S."/>
            <person name="Banfield J.F."/>
        </authorList>
    </citation>
    <scope>NUCLEOTIDE SEQUENCE [LARGE SCALE GENOMIC DNA]</scope>
</reference>
<feature type="binding site" evidence="2">
    <location>
        <position position="114"/>
    </location>
    <ligand>
        <name>Mg(2+)</name>
        <dbReference type="ChEBI" id="CHEBI:18420"/>
    </ligand>
</feature>
<organism evidence="4 5">
    <name type="scientific">Candidatus Giovannonibacteria bacterium RIFCSPHIGHO2_12_FULL_43_15</name>
    <dbReference type="NCBI Taxonomy" id="1798341"/>
    <lineage>
        <taxon>Bacteria</taxon>
        <taxon>Candidatus Giovannoniibacteriota</taxon>
    </lineage>
</organism>
<proteinExistence type="inferred from homology"/>
<keyword evidence="2" id="KW-0548">Nucleotidyltransferase</keyword>
<feature type="active site" evidence="2">
    <location>
        <position position="115"/>
    </location>
</feature>
<dbReference type="InterPro" id="IPR017961">
    <property type="entry name" value="DNA_pol_Y-fam_little_finger"/>
</dbReference>
<dbReference type="EMBL" id="MFHT01000023">
    <property type="protein sequence ID" value="OGF77285.1"/>
    <property type="molecule type" value="Genomic_DNA"/>
</dbReference>
<dbReference type="InterPro" id="IPR050116">
    <property type="entry name" value="DNA_polymerase-Y"/>
</dbReference>
<dbReference type="PROSITE" id="PS50173">
    <property type="entry name" value="UMUC"/>
    <property type="match status" value="1"/>
</dbReference>
<dbReference type="InterPro" id="IPR043502">
    <property type="entry name" value="DNA/RNA_pol_sf"/>
</dbReference>
<dbReference type="InterPro" id="IPR022880">
    <property type="entry name" value="DNApol_IV"/>
</dbReference>
<protein>
    <recommendedName>
        <fullName evidence="2">DNA polymerase IV</fullName>
        <shortName evidence="2">Pol IV</shortName>
        <ecNumber evidence="2">2.7.7.7</ecNumber>
    </recommendedName>
</protein>
<dbReference type="NCBIfam" id="NF002677">
    <property type="entry name" value="PRK02406.1"/>
    <property type="match status" value="1"/>
</dbReference>
<dbReference type="HAMAP" id="MF_01113">
    <property type="entry name" value="DNApol_IV"/>
    <property type="match status" value="1"/>
</dbReference>
<evidence type="ECO:0000259" key="3">
    <source>
        <dbReference type="PROSITE" id="PS50173"/>
    </source>
</evidence>
<dbReference type="Gene3D" id="3.40.1170.60">
    <property type="match status" value="1"/>
</dbReference>
<comment type="caution">
    <text evidence="4">The sequence shown here is derived from an EMBL/GenBank/DDBJ whole genome shotgun (WGS) entry which is preliminary data.</text>
</comment>
<keyword evidence="2" id="KW-0963">Cytoplasm</keyword>
<comment type="catalytic activity">
    <reaction evidence="2">
        <text>DNA(n) + a 2'-deoxyribonucleoside 5'-triphosphate = DNA(n+1) + diphosphate</text>
        <dbReference type="Rhea" id="RHEA:22508"/>
        <dbReference type="Rhea" id="RHEA-COMP:17339"/>
        <dbReference type="Rhea" id="RHEA-COMP:17340"/>
        <dbReference type="ChEBI" id="CHEBI:33019"/>
        <dbReference type="ChEBI" id="CHEBI:61560"/>
        <dbReference type="ChEBI" id="CHEBI:173112"/>
        <dbReference type="EC" id="2.7.7.7"/>
    </reaction>
</comment>
<feature type="binding site" evidence="2">
    <location>
        <position position="8"/>
    </location>
    <ligand>
        <name>Mg(2+)</name>
        <dbReference type="ChEBI" id="CHEBI:18420"/>
    </ligand>
</feature>
<dbReference type="GO" id="GO:0006261">
    <property type="term" value="P:DNA-templated DNA replication"/>
    <property type="evidence" value="ECO:0007669"/>
    <property type="project" value="UniProtKB-UniRule"/>
</dbReference>
<keyword evidence="2" id="KW-0479">Metal-binding</keyword>
<sequence>MRIIGHLDMDAFFAAVEERDHKWLRGKPIVVGADPKDGEGRGVVSTANYKAREYGVHSALPISKAWKLCEEAKRKGKPECFFLSGNFKKYEEVSSKIMEILRSYSNLVEEASVDEAYFDLSEVGLQGSPKSDFGIWEEAKEIAEKIKKEVWKKERLTCSVGIGPNKLIAKIASDFKKPDGLTVVKKEGVEKFLDTMSIRKIPGIGPKTEAIFLKKGIKTVLDLKKLSKSDLPHLYDKIRGKDDSPLTEKYEAKSIGEENTFDQDTRNPILLLQTLKDLSNRVYKRLDISRHKSFRTIAIKIRFENFETKTRSYTIVKPASTRKILEKEAMKLFLPFLDSRENPRKQKIRLLGVKIEKFGNLK</sequence>
<dbReference type="InterPro" id="IPR043128">
    <property type="entry name" value="Rev_trsase/Diguanyl_cyclase"/>
</dbReference>
<dbReference type="PANTHER" id="PTHR11076:SF33">
    <property type="entry name" value="DNA POLYMERASE KAPPA"/>
    <property type="match status" value="1"/>
</dbReference>
<dbReference type="PANTHER" id="PTHR11076">
    <property type="entry name" value="DNA REPAIR POLYMERASE UMUC / TRANSFERASE FAMILY MEMBER"/>
    <property type="match status" value="1"/>
</dbReference>
<feature type="site" description="Substrate discrimination" evidence="2">
    <location>
        <position position="13"/>
    </location>
</feature>
<feature type="domain" description="UmuC" evidence="3">
    <location>
        <begin position="4"/>
        <end position="205"/>
    </location>
</feature>
<dbReference type="AlphaFoldDB" id="A0A1F5WNR1"/>
<comment type="cofactor">
    <cofactor evidence="2">
        <name>Mg(2+)</name>
        <dbReference type="ChEBI" id="CHEBI:18420"/>
    </cofactor>
    <text evidence="2">Binds 2 magnesium ions per subunit.</text>
</comment>
<evidence type="ECO:0000256" key="1">
    <source>
        <dbReference type="ARBA" id="ARBA00010945"/>
    </source>
</evidence>
<dbReference type="InterPro" id="IPR024728">
    <property type="entry name" value="PolY_HhH_motif"/>
</dbReference>
<comment type="subunit">
    <text evidence="2">Monomer.</text>
</comment>
<comment type="function">
    <text evidence="2">Poorly processive, error-prone DNA polymerase involved in untargeted mutagenesis. Copies undamaged DNA at stalled replication forks, which arise in vivo from mismatched or misaligned primer ends. These misaligned primers can be extended by PolIV. Exhibits no 3'-5' exonuclease (proofreading) activity. May be involved in translesional synthesis, in conjunction with the beta clamp from PolIII.</text>
</comment>
<dbReference type="GO" id="GO:0003684">
    <property type="term" value="F:damaged DNA binding"/>
    <property type="evidence" value="ECO:0007669"/>
    <property type="project" value="InterPro"/>
</dbReference>
<evidence type="ECO:0000313" key="5">
    <source>
        <dbReference type="Proteomes" id="UP000177723"/>
    </source>
</evidence>
<dbReference type="SUPFAM" id="SSF100879">
    <property type="entry name" value="Lesion bypass DNA polymerase (Y-family), little finger domain"/>
    <property type="match status" value="1"/>
</dbReference>
<keyword evidence="2" id="KW-0227">DNA damage</keyword>
<dbReference type="Gene3D" id="3.30.1490.100">
    <property type="entry name" value="DNA polymerase, Y-family, little finger domain"/>
    <property type="match status" value="1"/>
</dbReference>
<evidence type="ECO:0000256" key="2">
    <source>
        <dbReference type="HAMAP-Rule" id="MF_01113"/>
    </source>
</evidence>
<dbReference type="GO" id="GO:0006281">
    <property type="term" value="P:DNA repair"/>
    <property type="evidence" value="ECO:0007669"/>
    <property type="project" value="UniProtKB-UniRule"/>
</dbReference>
<dbReference type="Proteomes" id="UP000177723">
    <property type="component" value="Unassembled WGS sequence"/>
</dbReference>
<dbReference type="Gene3D" id="1.10.150.20">
    <property type="entry name" value="5' to 3' exonuclease, C-terminal subdomain"/>
    <property type="match status" value="1"/>
</dbReference>
<dbReference type="Gene3D" id="3.30.70.270">
    <property type="match status" value="1"/>
</dbReference>
<dbReference type="SUPFAM" id="SSF56672">
    <property type="entry name" value="DNA/RNA polymerases"/>
    <property type="match status" value="1"/>
</dbReference>
<comment type="subcellular location">
    <subcellularLocation>
        <location evidence="2">Cytoplasm</location>
    </subcellularLocation>
</comment>
<dbReference type="Pfam" id="PF11798">
    <property type="entry name" value="IMS_HHH"/>
    <property type="match status" value="1"/>
</dbReference>
<dbReference type="InterPro" id="IPR036775">
    <property type="entry name" value="DNA_pol_Y-fam_lit_finger_sf"/>
</dbReference>
<keyword evidence="2" id="KW-0234">DNA repair</keyword>
<keyword evidence="2" id="KW-0808">Transferase</keyword>
<keyword evidence="2" id="KW-0238">DNA-binding</keyword>
<dbReference type="InterPro" id="IPR001126">
    <property type="entry name" value="UmuC"/>
</dbReference>
<keyword evidence="2" id="KW-0235">DNA replication</keyword>
<evidence type="ECO:0000313" key="4">
    <source>
        <dbReference type="EMBL" id="OGF77285.1"/>
    </source>
</evidence>
<keyword evidence="2" id="KW-0239">DNA-directed DNA polymerase</keyword>
<dbReference type="EC" id="2.7.7.7" evidence="2"/>
<comment type="similarity">
    <text evidence="1 2">Belongs to the DNA polymerase type-Y family.</text>
</comment>
<keyword evidence="2" id="KW-0460">Magnesium</keyword>
<dbReference type="Pfam" id="PF00817">
    <property type="entry name" value="IMS"/>
    <property type="match status" value="1"/>
</dbReference>
<dbReference type="Pfam" id="PF11799">
    <property type="entry name" value="IMS_C"/>
    <property type="match status" value="1"/>
</dbReference>
<dbReference type="GO" id="GO:0005737">
    <property type="term" value="C:cytoplasm"/>
    <property type="evidence" value="ECO:0007669"/>
    <property type="project" value="UniProtKB-SubCell"/>
</dbReference>
<dbReference type="CDD" id="cd03586">
    <property type="entry name" value="PolY_Pol_IV_kappa"/>
    <property type="match status" value="1"/>
</dbReference>
<dbReference type="GO" id="GO:0000287">
    <property type="term" value="F:magnesium ion binding"/>
    <property type="evidence" value="ECO:0007669"/>
    <property type="project" value="UniProtKB-UniRule"/>
</dbReference>